<dbReference type="EMBL" id="AZHO01000030">
    <property type="protein sequence ID" value="KMT58364.1"/>
    <property type="molecule type" value="Genomic_DNA"/>
</dbReference>
<name>A0A0J8GBU6_9LIST</name>
<evidence type="ECO:0000313" key="3">
    <source>
        <dbReference type="Proteomes" id="UP000052258"/>
    </source>
</evidence>
<keyword evidence="1" id="KW-1133">Transmembrane helix</keyword>
<keyword evidence="1" id="KW-0472">Membrane</keyword>
<proteinExistence type="predicted"/>
<feature type="transmembrane region" description="Helical" evidence="1">
    <location>
        <begin position="32"/>
        <end position="53"/>
    </location>
</feature>
<dbReference type="AlphaFoldDB" id="A0A0J8GBU6"/>
<reference evidence="2 3" key="1">
    <citation type="journal article" date="2015" name="Genome Biol. Evol.">
        <title>Comparative Genomics of Listeria Sensu Lato: Genus-Wide Differences in Evolutionary Dynamics and the Progressive Gain of Complex, Potentially Pathogenicity-Related Traits through Lateral Gene Transfer.</title>
        <authorList>
            <person name="Chiara M."/>
            <person name="Caruso M."/>
            <person name="D'Erchia A.M."/>
            <person name="Manzari C."/>
            <person name="Fraccalvieri R."/>
            <person name="Goffredo E."/>
            <person name="Latorre L."/>
            <person name="Miccolupo A."/>
            <person name="Padalino I."/>
            <person name="Santagada G."/>
            <person name="Chiocco D."/>
            <person name="Pesole G."/>
            <person name="Horner D.S."/>
            <person name="Parisi A."/>
        </authorList>
    </citation>
    <scope>NUCLEOTIDE SEQUENCE [LARGE SCALE GENOMIC DNA]</scope>
    <source>
        <strain evidence="2 3">1991</strain>
    </source>
</reference>
<feature type="transmembrane region" description="Helical" evidence="1">
    <location>
        <begin position="65"/>
        <end position="87"/>
    </location>
</feature>
<organism evidence="2 3">
    <name type="scientific">Listeria fleischmannii 1991</name>
    <dbReference type="NCBI Taxonomy" id="1430899"/>
    <lineage>
        <taxon>Bacteria</taxon>
        <taxon>Bacillati</taxon>
        <taxon>Bacillota</taxon>
        <taxon>Bacilli</taxon>
        <taxon>Bacillales</taxon>
        <taxon>Listeriaceae</taxon>
        <taxon>Listeria</taxon>
    </lineage>
</organism>
<comment type="caution">
    <text evidence="2">The sequence shown here is derived from an EMBL/GenBank/DDBJ whole genome shotgun (WGS) entry which is preliminary data.</text>
</comment>
<keyword evidence="3" id="KW-1185">Reference proteome</keyword>
<evidence type="ECO:0000256" key="1">
    <source>
        <dbReference type="SAM" id="Phobius"/>
    </source>
</evidence>
<dbReference type="RefSeq" id="WP_007476533.1">
    <property type="nucleotide sequence ID" value="NZ_KQ130619.1"/>
</dbReference>
<protein>
    <submittedName>
        <fullName evidence="2">Uncharacterized protein</fullName>
    </submittedName>
</protein>
<dbReference type="PATRIC" id="fig|1430899.3.peg.2240"/>
<accession>A0A0J8GBU6</accession>
<keyword evidence="1" id="KW-0812">Transmembrane</keyword>
<sequence length="88" mass="9770">MYLKSFLAGTILAILIFLSSFILPNYTLSTLFSFVAALLVFGSIFCSAFVSLGGRSGNTNRKKQMQWSIMFALAAVPNFIGFIISYYF</sequence>
<evidence type="ECO:0000313" key="2">
    <source>
        <dbReference type="EMBL" id="KMT58364.1"/>
    </source>
</evidence>
<feature type="transmembrane region" description="Helical" evidence="1">
    <location>
        <begin position="7"/>
        <end position="26"/>
    </location>
</feature>
<dbReference type="Proteomes" id="UP000052258">
    <property type="component" value="Unassembled WGS sequence"/>
</dbReference>
<gene>
    <name evidence="2" type="ORF">X560_2190</name>
</gene>
<dbReference type="OrthoDB" id="2365641at2"/>